<protein>
    <recommendedName>
        <fullName evidence="4">ADP/GDP-polyphosphate phosphotransferase</fullName>
        <ecNumber evidence="4">2.7.4.-</ecNumber>
    </recommendedName>
    <alternativeName>
        <fullName evidence="4">Polyphosphate kinase PPK2</fullName>
    </alternativeName>
</protein>
<dbReference type="PIRSF" id="PIRSF028756">
    <property type="entry name" value="PPK2_prd"/>
    <property type="match status" value="1"/>
</dbReference>
<comment type="similarity">
    <text evidence="1 4">Belongs to the polyphosphate kinase 2 (PPK2) family. Class I subfamily.</text>
</comment>
<dbReference type="NCBIfam" id="TIGR03707">
    <property type="entry name" value="PPK2_P_aer"/>
    <property type="match status" value="1"/>
</dbReference>
<dbReference type="Pfam" id="PF03976">
    <property type="entry name" value="PPK2"/>
    <property type="match status" value="1"/>
</dbReference>
<dbReference type="InterPro" id="IPR022488">
    <property type="entry name" value="PPK2-related"/>
</dbReference>
<proteinExistence type="inferred from homology"/>
<comment type="subunit">
    <text evidence="4">Homotetramer.</text>
</comment>
<evidence type="ECO:0000256" key="2">
    <source>
        <dbReference type="ARBA" id="ARBA00022679"/>
    </source>
</evidence>
<name>A0ABN5H5Q8_9FIRM</name>
<sequence>METDTYAQTLKALQIELLKLQMDVVAHQRKILVIFEGRDAAGKDGTIRRFAKHMNPRQTHVVALDKPTDKESTEWYFQRYVSHLPAGGELALFNRSWYNRAGVEKVMGFCTATQYEEFMTTVPFFEQMLHQSGMKIFKYYLDINKEEQKARLEERKKDPLKRWKLSPMDEQALKHWDAYSEARNHMFARTSHPDAPWFVVKADDKRRSRLAVIQHFLHATPYEGKDLALLNPDPLIVFPFDSEALTDGRIAP</sequence>
<keyword evidence="2 4" id="KW-0808">Transferase</keyword>
<accession>A0ABN5H5Q8</accession>
<evidence type="ECO:0000256" key="1">
    <source>
        <dbReference type="ARBA" id="ARBA00009924"/>
    </source>
</evidence>
<evidence type="ECO:0000313" key="7">
    <source>
        <dbReference type="Proteomes" id="UP000325292"/>
    </source>
</evidence>
<dbReference type="InterPro" id="IPR016898">
    <property type="entry name" value="Polyphosphate_phosphotransfera"/>
</dbReference>
<dbReference type="InterPro" id="IPR022486">
    <property type="entry name" value="PPK2_PA0141"/>
</dbReference>
<dbReference type="EC" id="2.7.4.-" evidence="4"/>
<dbReference type="Gene3D" id="3.40.50.300">
    <property type="entry name" value="P-loop containing nucleotide triphosphate hydrolases"/>
    <property type="match status" value="1"/>
</dbReference>
<feature type="domain" description="Polyphosphate kinase-2-related" evidence="5">
    <location>
        <begin position="2"/>
        <end position="225"/>
    </location>
</feature>
<keyword evidence="3 4" id="KW-0418">Kinase</keyword>
<dbReference type="InterPro" id="IPR027417">
    <property type="entry name" value="P-loop_NTPase"/>
</dbReference>
<evidence type="ECO:0000259" key="5">
    <source>
        <dbReference type="Pfam" id="PF03976"/>
    </source>
</evidence>
<dbReference type="GO" id="GO:0016301">
    <property type="term" value="F:kinase activity"/>
    <property type="evidence" value="ECO:0007669"/>
    <property type="project" value="UniProtKB-KW"/>
</dbReference>
<evidence type="ECO:0000256" key="4">
    <source>
        <dbReference type="RuleBase" id="RU369062"/>
    </source>
</evidence>
<dbReference type="PANTHER" id="PTHR34383">
    <property type="entry name" value="POLYPHOSPHATE:AMP PHOSPHOTRANSFERASE-RELATED"/>
    <property type="match status" value="1"/>
</dbReference>
<evidence type="ECO:0000256" key="3">
    <source>
        <dbReference type="ARBA" id="ARBA00022777"/>
    </source>
</evidence>
<dbReference type="EMBL" id="CP019454">
    <property type="protein sequence ID" value="AUW95597.1"/>
    <property type="molecule type" value="Genomic_DNA"/>
</dbReference>
<comment type="function">
    <text evidence="4">Uses inorganic polyphosphate (polyP) as a donor to convert GDP to GTP or ADP to ATP.</text>
</comment>
<dbReference type="SUPFAM" id="SSF52540">
    <property type="entry name" value="P-loop containing nucleoside triphosphate hydrolases"/>
    <property type="match status" value="1"/>
</dbReference>
<evidence type="ECO:0000313" key="6">
    <source>
        <dbReference type="EMBL" id="AUW95597.1"/>
    </source>
</evidence>
<organism evidence="6 7">
    <name type="scientific">Sulfobacillus thermotolerans</name>
    <dbReference type="NCBI Taxonomy" id="338644"/>
    <lineage>
        <taxon>Bacteria</taxon>
        <taxon>Bacillati</taxon>
        <taxon>Bacillota</taxon>
        <taxon>Clostridia</taxon>
        <taxon>Eubacteriales</taxon>
        <taxon>Clostridiales Family XVII. Incertae Sedis</taxon>
        <taxon>Sulfobacillus</taxon>
    </lineage>
</organism>
<dbReference type="Proteomes" id="UP000325292">
    <property type="component" value="Chromosome"/>
</dbReference>
<keyword evidence="7" id="KW-1185">Reference proteome</keyword>
<gene>
    <name evidence="6" type="ORF">BXT84_13510</name>
</gene>
<reference evidence="6 7" key="1">
    <citation type="journal article" date="2019" name="Sci. Rep.">
        <title>Sulfobacillus thermotolerans: new insights into resistance and metabolic capacities of acidophilic chemolithotrophs.</title>
        <authorList>
            <person name="Panyushkina A.E."/>
            <person name="Babenko V.V."/>
            <person name="Nikitina A.S."/>
            <person name="Selezneva O.V."/>
            <person name="Tsaplina I.A."/>
            <person name="Letarova M.A."/>
            <person name="Kostryukova E.S."/>
            <person name="Letarov A.V."/>
        </authorList>
    </citation>
    <scope>NUCLEOTIDE SEQUENCE [LARGE SCALE GENOMIC DNA]</scope>
    <source>
        <strain evidence="6 7">Kr1</strain>
    </source>
</reference>
<dbReference type="PANTHER" id="PTHR34383:SF1">
    <property type="entry name" value="ADP-POLYPHOSPHATE PHOSPHOTRANSFERASE"/>
    <property type="match status" value="1"/>
</dbReference>